<organism evidence="4 5">
    <name type="scientific">Marinobacterium aestuariivivens</name>
    <dbReference type="NCBI Taxonomy" id="1698799"/>
    <lineage>
        <taxon>Bacteria</taxon>
        <taxon>Pseudomonadati</taxon>
        <taxon>Pseudomonadota</taxon>
        <taxon>Gammaproteobacteria</taxon>
        <taxon>Oceanospirillales</taxon>
        <taxon>Oceanospirillaceae</taxon>
        <taxon>Marinobacterium</taxon>
    </lineage>
</organism>
<dbReference type="Proteomes" id="UP001596422">
    <property type="component" value="Unassembled WGS sequence"/>
</dbReference>
<feature type="domain" description="CBS" evidence="3">
    <location>
        <begin position="108"/>
        <end position="162"/>
    </location>
</feature>
<proteinExistence type="predicted"/>
<gene>
    <name evidence="4" type="ORF">ACFQDL_12165</name>
</gene>
<comment type="caution">
    <text evidence="4">The sequence shown here is derived from an EMBL/GenBank/DDBJ whole genome shotgun (WGS) entry which is preliminary data.</text>
</comment>
<evidence type="ECO:0000259" key="3">
    <source>
        <dbReference type="PROSITE" id="PS51371"/>
    </source>
</evidence>
<dbReference type="PANTHER" id="PTHR43080:SF29">
    <property type="entry name" value="OS02G0818000 PROTEIN"/>
    <property type="match status" value="1"/>
</dbReference>
<evidence type="ECO:0000256" key="1">
    <source>
        <dbReference type="ARBA" id="ARBA00023122"/>
    </source>
</evidence>
<accession>A0ABW2A014</accession>
<evidence type="ECO:0000313" key="4">
    <source>
        <dbReference type="EMBL" id="MFC6670744.1"/>
    </source>
</evidence>
<evidence type="ECO:0000256" key="2">
    <source>
        <dbReference type="PROSITE-ProRule" id="PRU00703"/>
    </source>
</evidence>
<dbReference type="EMBL" id="JBHSWE010000001">
    <property type="protein sequence ID" value="MFC6670744.1"/>
    <property type="molecule type" value="Genomic_DNA"/>
</dbReference>
<reference evidence="5" key="1">
    <citation type="journal article" date="2019" name="Int. J. Syst. Evol. Microbiol.">
        <title>The Global Catalogue of Microorganisms (GCM) 10K type strain sequencing project: providing services to taxonomists for standard genome sequencing and annotation.</title>
        <authorList>
            <consortium name="The Broad Institute Genomics Platform"/>
            <consortium name="The Broad Institute Genome Sequencing Center for Infectious Disease"/>
            <person name="Wu L."/>
            <person name="Ma J."/>
        </authorList>
    </citation>
    <scope>NUCLEOTIDE SEQUENCE [LARGE SCALE GENOMIC DNA]</scope>
    <source>
        <strain evidence="5">NBRC 111756</strain>
    </source>
</reference>
<sequence>MKTLETTCVADIMSAQVLTVSEHWSLKMLIDFFNKHQISGAPVTGNGGELKGVVSLTDLLRFDGQSDHSIDENPMTHYYYGGLEGVTAEQLGLVGGDLHAQHLTCEIMTPHLITVDAGASLQETANLMCNHRIHRIFVTRDDIPVGVVSTLDILTHLAQPEG</sequence>
<dbReference type="InterPro" id="IPR000644">
    <property type="entry name" value="CBS_dom"/>
</dbReference>
<dbReference type="InterPro" id="IPR051257">
    <property type="entry name" value="Diverse_CBS-Domain"/>
</dbReference>
<name>A0ABW2A014_9GAMM</name>
<feature type="domain" description="CBS" evidence="3">
    <location>
        <begin position="13"/>
        <end position="72"/>
    </location>
</feature>
<dbReference type="SUPFAM" id="SSF54631">
    <property type="entry name" value="CBS-domain pair"/>
    <property type="match status" value="1"/>
</dbReference>
<dbReference type="PANTHER" id="PTHR43080">
    <property type="entry name" value="CBS DOMAIN-CONTAINING PROTEIN CBSX3, MITOCHONDRIAL"/>
    <property type="match status" value="1"/>
</dbReference>
<protein>
    <submittedName>
        <fullName evidence="4">HPP family protein</fullName>
    </submittedName>
</protein>
<keyword evidence="1 2" id="KW-0129">CBS domain</keyword>
<dbReference type="RefSeq" id="WP_379909244.1">
    <property type="nucleotide sequence ID" value="NZ_JBHSWE010000001.1"/>
</dbReference>
<dbReference type="PROSITE" id="PS51371">
    <property type="entry name" value="CBS"/>
    <property type="match status" value="2"/>
</dbReference>
<keyword evidence="5" id="KW-1185">Reference proteome</keyword>
<dbReference type="SMART" id="SM00116">
    <property type="entry name" value="CBS"/>
    <property type="match status" value="2"/>
</dbReference>
<evidence type="ECO:0000313" key="5">
    <source>
        <dbReference type="Proteomes" id="UP001596422"/>
    </source>
</evidence>
<dbReference type="InterPro" id="IPR046342">
    <property type="entry name" value="CBS_dom_sf"/>
</dbReference>
<dbReference type="Gene3D" id="3.10.580.10">
    <property type="entry name" value="CBS-domain"/>
    <property type="match status" value="1"/>
</dbReference>
<dbReference type="Pfam" id="PF00571">
    <property type="entry name" value="CBS"/>
    <property type="match status" value="2"/>
</dbReference>